<evidence type="ECO:0000313" key="2">
    <source>
        <dbReference type="EMBL" id="MFC4292900.1"/>
    </source>
</evidence>
<accession>A0ABV8RK72</accession>
<dbReference type="InterPro" id="IPR046505">
    <property type="entry name" value="DUF6683"/>
</dbReference>
<feature type="compositionally biased region" description="Acidic residues" evidence="1">
    <location>
        <begin position="20"/>
        <end position="30"/>
    </location>
</feature>
<reference evidence="3" key="1">
    <citation type="journal article" date="2019" name="Int. J. Syst. Evol. Microbiol.">
        <title>The Global Catalogue of Microorganisms (GCM) 10K type strain sequencing project: providing services to taxonomists for standard genome sequencing and annotation.</title>
        <authorList>
            <consortium name="The Broad Institute Genomics Platform"/>
            <consortium name="The Broad Institute Genome Sequencing Center for Infectious Disease"/>
            <person name="Wu L."/>
            <person name="Ma J."/>
        </authorList>
    </citation>
    <scope>NUCLEOTIDE SEQUENCE [LARGE SCALE GENOMIC DNA]</scope>
    <source>
        <strain evidence="3">CECT 8531</strain>
    </source>
</reference>
<feature type="region of interest" description="Disordered" evidence="1">
    <location>
        <begin position="1"/>
        <end position="36"/>
    </location>
</feature>
<evidence type="ECO:0000313" key="3">
    <source>
        <dbReference type="Proteomes" id="UP001595887"/>
    </source>
</evidence>
<proteinExistence type="predicted"/>
<keyword evidence="3" id="KW-1185">Reference proteome</keyword>
<protein>
    <submittedName>
        <fullName evidence="2">DUF6683 family protein</fullName>
    </submittedName>
</protein>
<dbReference type="EMBL" id="JBHSDH010000013">
    <property type="protein sequence ID" value="MFC4292900.1"/>
    <property type="molecule type" value="Genomic_DNA"/>
</dbReference>
<feature type="compositionally biased region" description="Polar residues" evidence="1">
    <location>
        <begin position="1"/>
        <end position="19"/>
    </location>
</feature>
<gene>
    <name evidence="2" type="ORF">ACFOWX_10795</name>
</gene>
<organism evidence="2 3">
    <name type="scientific">Sphingorhabdus arenilitoris</name>
    <dbReference type="NCBI Taxonomy" id="1490041"/>
    <lineage>
        <taxon>Bacteria</taxon>
        <taxon>Pseudomonadati</taxon>
        <taxon>Pseudomonadota</taxon>
        <taxon>Alphaproteobacteria</taxon>
        <taxon>Sphingomonadales</taxon>
        <taxon>Sphingomonadaceae</taxon>
        <taxon>Sphingorhabdus</taxon>
    </lineage>
</organism>
<dbReference type="Pfam" id="PF20388">
    <property type="entry name" value="DUF6683"/>
    <property type="match status" value="1"/>
</dbReference>
<dbReference type="Proteomes" id="UP001595887">
    <property type="component" value="Unassembled WGS sequence"/>
</dbReference>
<comment type="caution">
    <text evidence="2">The sequence shown here is derived from an EMBL/GenBank/DDBJ whole genome shotgun (WGS) entry which is preliminary data.</text>
</comment>
<evidence type="ECO:0000256" key="1">
    <source>
        <dbReference type="SAM" id="MobiDB-lite"/>
    </source>
</evidence>
<name>A0ABV8RK72_9SPHN</name>
<sequence>MSPNSWNNTTQYLDTSTVLDTDEDSSDNDDTDKNFGQLSSLTYTASAARTKTNLQSFANKTRASDPEGAAKMEQLFASTDIIGAIGGAMDGVGLNHSNAADAFALYWVSAWKAANGDSSSAAARTYQAVAQQAARGLSSSPEFARATDAQKQEMAEAMMIQAALIDAYVEEYASDPAMLRKVSQAVMQGAKASGLELDKMTLTEGGFVKAK</sequence>
<dbReference type="RefSeq" id="WP_381423966.1">
    <property type="nucleotide sequence ID" value="NZ_JBHSDH010000013.1"/>
</dbReference>